<proteinExistence type="predicted"/>
<evidence type="ECO:0000313" key="2">
    <source>
        <dbReference type="Proteomes" id="UP000285301"/>
    </source>
</evidence>
<dbReference type="Proteomes" id="UP000285301">
    <property type="component" value="Unassembled WGS sequence"/>
</dbReference>
<dbReference type="STRING" id="1965070.A0A443QLZ4"/>
<dbReference type="AlphaFoldDB" id="A0A443QLZ4"/>
<dbReference type="Gene3D" id="3.40.50.1820">
    <property type="entry name" value="alpha/beta hydrolase"/>
    <property type="match status" value="2"/>
</dbReference>
<dbReference type="EMBL" id="NCKU01005975">
    <property type="protein sequence ID" value="RWS03969.1"/>
    <property type="molecule type" value="Genomic_DNA"/>
</dbReference>
<evidence type="ECO:0008006" key="3">
    <source>
        <dbReference type="Google" id="ProtNLM"/>
    </source>
</evidence>
<feature type="non-terminal residue" evidence="1">
    <location>
        <position position="240"/>
    </location>
</feature>
<organism evidence="1 2">
    <name type="scientific">Dinothrombium tinctorium</name>
    <dbReference type="NCBI Taxonomy" id="1965070"/>
    <lineage>
        <taxon>Eukaryota</taxon>
        <taxon>Metazoa</taxon>
        <taxon>Ecdysozoa</taxon>
        <taxon>Arthropoda</taxon>
        <taxon>Chelicerata</taxon>
        <taxon>Arachnida</taxon>
        <taxon>Acari</taxon>
        <taxon>Acariformes</taxon>
        <taxon>Trombidiformes</taxon>
        <taxon>Prostigmata</taxon>
        <taxon>Anystina</taxon>
        <taxon>Parasitengona</taxon>
        <taxon>Trombidioidea</taxon>
        <taxon>Trombidiidae</taxon>
        <taxon>Dinothrombium</taxon>
    </lineage>
</organism>
<dbReference type="InterPro" id="IPR029058">
    <property type="entry name" value="AB_hydrolase_fold"/>
</dbReference>
<gene>
    <name evidence="1" type="ORF">B4U79_11531</name>
</gene>
<dbReference type="PANTHER" id="PTHR11005">
    <property type="entry name" value="LYSOSOMAL ACID LIPASE-RELATED"/>
    <property type="match status" value="1"/>
</dbReference>
<reference evidence="1 2" key="1">
    <citation type="journal article" date="2018" name="Gigascience">
        <title>Genomes of trombidid mites reveal novel predicted allergens and laterally-transferred genes associated with secondary metabolism.</title>
        <authorList>
            <person name="Dong X."/>
            <person name="Chaisiri K."/>
            <person name="Xia D."/>
            <person name="Armstrong S.D."/>
            <person name="Fang Y."/>
            <person name="Donnelly M.J."/>
            <person name="Kadowaki T."/>
            <person name="McGarry J.W."/>
            <person name="Darby A.C."/>
            <person name="Makepeace B.L."/>
        </authorList>
    </citation>
    <scope>NUCLEOTIDE SEQUENCE [LARGE SCALE GENOMIC DNA]</scope>
    <source>
        <strain evidence="1">UoL-WK</strain>
    </source>
</reference>
<dbReference type="SUPFAM" id="SSF53474">
    <property type="entry name" value="alpha/beta-Hydrolases"/>
    <property type="match status" value="1"/>
</dbReference>
<sequence length="240" mass="27325">MLQHGLLSSGIDWIINAPALGIEQSEVVFQNKTVSNNLGFALSLFGYDVWLTNSRGNTYGVNHTKLDPMKEDKSIRNFLYEVGGPFLPPNNLVNKLGGVLCSDFLFREVCANILFLIIGPDHFQLNKTRLHVYVAHTPAGISAWNLVHHLQSFESKKFQKFDYGADKNRQKYGTKTPPLYNLTKIDSRCTAIIFSQNDWISDPDDVQFLRDQVKGQFLLDYKVPFLQWNHADFIWGIEAA</sequence>
<protein>
    <recommendedName>
        <fullName evidence="3">Gastric triacylglycerol lipase-like protein</fullName>
    </recommendedName>
</protein>
<accession>A0A443QLZ4</accession>
<evidence type="ECO:0000313" key="1">
    <source>
        <dbReference type="EMBL" id="RWS03969.1"/>
    </source>
</evidence>
<comment type="caution">
    <text evidence="1">The sequence shown here is derived from an EMBL/GenBank/DDBJ whole genome shotgun (WGS) entry which is preliminary data.</text>
</comment>
<keyword evidence="2" id="KW-1185">Reference proteome</keyword>
<dbReference type="OrthoDB" id="7958685at2759"/>
<name>A0A443QLZ4_9ACAR</name>